<protein>
    <submittedName>
        <fullName evidence="1">Uncharacterized protein</fullName>
    </submittedName>
</protein>
<dbReference type="RefSeq" id="WP_183933241.1">
    <property type="nucleotide sequence ID" value="NZ_JACICF010000001.1"/>
</dbReference>
<dbReference type="Proteomes" id="UP000578569">
    <property type="component" value="Unassembled WGS sequence"/>
</dbReference>
<proteinExistence type="predicted"/>
<organism evidence="1 2">
    <name type="scientific">Sphingomicrobium lutaoense</name>
    <dbReference type="NCBI Taxonomy" id="515949"/>
    <lineage>
        <taxon>Bacteria</taxon>
        <taxon>Pseudomonadati</taxon>
        <taxon>Pseudomonadota</taxon>
        <taxon>Alphaproteobacteria</taxon>
        <taxon>Sphingomonadales</taxon>
        <taxon>Sphingomonadaceae</taxon>
        <taxon>Sphingomicrobium</taxon>
    </lineage>
</organism>
<reference evidence="1 2" key="1">
    <citation type="submission" date="2020-08" db="EMBL/GenBank/DDBJ databases">
        <title>Genomic Encyclopedia of Type Strains, Phase IV (KMG-IV): sequencing the most valuable type-strain genomes for metagenomic binning, comparative biology and taxonomic classification.</title>
        <authorList>
            <person name="Goeker M."/>
        </authorList>
    </citation>
    <scope>NUCLEOTIDE SEQUENCE [LARGE SCALE GENOMIC DNA]</scope>
    <source>
        <strain evidence="1 2">DSM 24194</strain>
    </source>
</reference>
<accession>A0A839YZR1</accession>
<sequence>MCAPFQLTVRKTGSGWWPRFCFTLVRDGQALLSTSLRRAPYLASCELRDAGGVPVGRLVRERDLKGGSFEVEDAHGELLARLDLPLVLGAGRRAPFLMTVAGEEDWSLSPSSAGDGTTLADALLDRALRLEHGSETIATISPAPRPAGGRLGELRALFRKGEERLVGVYRAESEAGERVDARVIMLALLFRHHDYEAMRALD</sequence>
<evidence type="ECO:0000313" key="2">
    <source>
        <dbReference type="Proteomes" id="UP000578569"/>
    </source>
</evidence>
<comment type="caution">
    <text evidence="1">The sequence shown here is derived from an EMBL/GenBank/DDBJ whole genome shotgun (WGS) entry which is preliminary data.</text>
</comment>
<dbReference type="AlphaFoldDB" id="A0A839YZR1"/>
<keyword evidence="2" id="KW-1185">Reference proteome</keyword>
<name>A0A839YZR1_9SPHN</name>
<evidence type="ECO:0000313" key="1">
    <source>
        <dbReference type="EMBL" id="MBB3763940.1"/>
    </source>
</evidence>
<dbReference type="EMBL" id="JACICF010000001">
    <property type="protein sequence ID" value="MBB3763940.1"/>
    <property type="molecule type" value="Genomic_DNA"/>
</dbReference>
<gene>
    <name evidence="1" type="ORF">FHS50_000963</name>
</gene>